<organism evidence="1 2">
    <name type="scientific">Araneus ventricosus</name>
    <name type="common">Orbweaver spider</name>
    <name type="synonym">Epeira ventricosa</name>
    <dbReference type="NCBI Taxonomy" id="182803"/>
    <lineage>
        <taxon>Eukaryota</taxon>
        <taxon>Metazoa</taxon>
        <taxon>Ecdysozoa</taxon>
        <taxon>Arthropoda</taxon>
        <taxon>Chelicerata</taxon>
        <taxon>Arachnida</taxon>
        <taxon>Araneae</taxon>
        <taxon>Araneomorphae</taxon>
        <taxon>Entelegynae</taxon>
        <taxon>Araneoidea</taxon>
        <taxon>Araneidae</taxon>
        <taxon>Araneus</taxon>
    </lineage>
</organism>
<gene>
    <name evidence="1" type="ORF">AVEN_47872_1</name>
</gene>
<sequence>MTCRTSVACATRNEGYYASATEPEFAIRGGQVIQFAPDAKPKRGEEHSRREIATWDMDKICSHLWIQFFLAEISLELPGEQQSICNSSLAVVLSYVNIDL</sequence>
<evidence type="ECO:0000313" key="2">
    <source>
        <dbReference type="Proteomes" id="UP000499080"/>
    </source>
</evidence>
<keyword evidence="2" id="KW-1185">Reference proteome</keyword>
<dbReference type="AlphaFoldDB" id="A0A4Y2UGW3"/>
<dbReference type="Proteomes" id="UP000499080">
    <property type="component" value="Unassembled WGS sequence"/>
</dbReference>
<protein>
    <submittedName>
        <fullName evidence="1">Uncharacterized protein</fullName>
    </submittedName>
</protein>
<reference evidence="1 2" key="1">
    <citation type="journal article" date="2019" name="Sci. Rep.">
        <title>Orb-weaving spider Araneus ventricosus genome elucidates the spidroin gene catalogue.</title>
        <authorList>
            <person name="Kono N."/>
            <person name="Nakamura H."/>
            <person name="Ohtoshi R."/>
            <person name="Moran D.A.P."/>
            <person name="Shinohara A."/>
            <person name="Yoshida Y."/>
            <person name="Fujiwara M."/>
            <person name="Mori M."/>
            <person name="Tomita M."/>
            <person name="Arakawa K."/>
        </authorList>
    </citation>
    <scope>NUCLEOTIDE SEQUENCE [LARGE SCALE GENOMIC DNA]</scope>
</reference>
<comment type="caution">
    <text evidence="1">The sequence shown here is derived from an EMBL/GenBank/DDBJ whole genome shotgun (WGS) entry which is preliminary data.</text>
</comment>
<name>A0A4Y2UGW3_ARAVE</name>
<evidence type="ECO:0000313" key="1">
    <source>
        <dbReference type="EMBL" id="GBO11843.1"/>
    </source>
</evidence>
<accession>A0A4Y2UGW3</accession>
<dbReference type="EMBL" id="BGPR01036575">
    <property type="protein sequence ID" value="GBO11843.1"/>
    <property type="molecule type" value="Genomic_DNA"/>
</dbReference>
<proteinExistence type="predicted"/>